<accession>A0ABP6AAD4</accession>
<proteinExistence type="predicted"/>
<evidence type="ECO:0000313" key="3">
    <source>
        <dbReference type="Proteomes" id="UP001499978"/>
    </source>
</evidence>
<dbReference type="Pfam" id="PF12502">
    <property type="entry name" value="DUF3710"/>
    <property type="match status" value="1"/>
</dbReference>
<evidence type="ECO:0000256" key="1">
    <source>
        <dbReference type="SAM" id="MobiDB-lite"/>
    </source>
</evidence>
<feature type="region of interest" description="Disordered" evidence="1">
    <location>
        <begin position="1"/>
        <end position="32"/>
    </location>
</feature>
<organism evidence="2 3">
    <name type="scientific">Pilimelia columellifera subsp. columellifera</name>
    <dbReference type="NCBI Taxonomy" id="706583"/>
    <lineage>
        <taxon>Bacteria</taxon>
        <taxon>Bacillati</taxon>
        <taxon>Actinomycetota</taxon>
        <taxon>Actinomycetes</taxon>
        <taxon>Micromonosporales</taxon>
        <taxon>Micromonosporaceae</taxon>
        <taxon>Pilimelia</taxon>
    </lineage>
</organism>
<gene>
    <name evidence="2" type="ORF">GCM10010201_05980</name>
</gene>
<dbReference type="RefSeq" id="WP_425565488.1">
    <property type="nucleotide sequence ID" value="NZ_BAAARY010000002.1"/>
</dbReference>
<feature type="compositionally biased region" description="Low complexity" evidence="1">
    <location>
        <begin position="10"/>
        <end position="22"/>
    </location>
</feature>
<evidence type="ECO:0008006" key="4">
    <source>
        <dbReference type="Google" id="ProtNLM"/>
    </source>
</evidence>
<dbReference type="Proteomes" id="UP001499978">
    <property type="component" value="Unassembled WGS sequence"/>
</dbReference>
<evidence type="ECO:0000313" key="2">
    <source>
        <dbReference type="EMBL" id="GAA2513235.1"/>
    </source>
</evidence>
<dbReference type="EMBL" id="BAAARY010000002">
    <property type="protein sequence ID" value="GAA2513235.1"/>
    <property type="molecule type" value="Genomic_DNA"/>
</dbReference>
<reference evidence="3" key="1">
    <citation type="journal article" date="2019" name="Int. J. Syst. Evol. Microbiol.">
        <title>The Global Catalogue of Microorganisms (GCM) 10K type strain sequencing project: providing services to taxonomists for standard genome sequencing and annotation.</title>
        <authorList>
            <consortium name="The Broad Institute Genomics Platform"/>
            <consortium name="The Broad Institute Genome Sequencing Center for Infectious Disease"/>
            <person name="Wu L."/>
            <person name="Ma J."/>
        </authorList>
    </citation>
    <scope>NUCLEOTIDE SEQUENCE [LARGE SCALE GENOMIC DNA]</scope>
    <source>
        <strain evidence="3">JCM 3367</strain>
    </source>
</reference>
<keyword evidence="3" id="KW-1185">Reference proteome</keyword>
<dbReference type="InterPro" id="IPR022183">
    <property type="entry name" value="DUF3710"/>
</dbReference>
<protein>
    <recommendedName>
        <fullName evidence="4">DUF3710 domain-containing protein</fullName>
    </recommendedName>
</protein>
<name>A0ABP6AAD4_9ACTN</name>
<comment type="caution">
    <text evidence="2">The sequence shown here is derived from an EMBL/GenBank/DDBJ whole genome shotgun (WGS) entry which is preliminary data.</text>
</comment>
<sequence length="214" mass="22555">MKFSRRSDEPVAAAQAARPAAPTSGPYDISQAPKGVERLDLGALRLPAVEGVEVRVQADPDGVVQQVLLVDGQSALQIGVFAAPRTEGIWDEVREEIHASLKEDGLTAAEHDGEFGVELRAVVPSPEGPADIRFVGIDGPRWMVRGVFQGLAAAAPDQAQSLTTCLRELVVDRGQDAMPVREPLDLRLPREVVESAQAQQAAEAAGVDGAPAGS</sequence>